<dbReference type="AlphaFoldDB" id="A0A0F9I816"/>
<protein>
    <submittedName>
        <fullName evidence="1">Uncharacterized protein</fullName>
    </submittedName>
</protein>
<organism evidence="1">
    <name type="scientific">marine sediment metagenome</name>
    <dbReference type="NCBI Taxonomy" id="412755"/>
    <lineage>
        <taxon>unclassified sequences</taxon>
        <taxon>metagenomes</taxon>
        <taxon>ecological metagenomes</taxon>
    </lineage>
</organism>
<evidence type="ECO:0000313" key="1">
    <source>
        <dbReference type="EMBL" id="KKL83517.1"/>
    </source>
</evidence>
<accession>A0A0F9I816</accession>
<dbReference type="EMBL" id="LAZR01021961">
    <property type="protein sequence ID" value="KKL83517.1"/>
    <property type="molecule type" value="Genomic_DNA"/>
</dbReference>
<reference evidence="1" key="1">
    <citation type="journal article" date="2015" name="Nature">
        <title>Complex archaea that bridge the gap between prokaryotes and eukaryotes.</title>
        <authorList>
            <person name="Spang A."/>
            <person name="Saw J.H."/>
            <person name="Jorgensen S.L."/>
            <person name="Zaremba-Niedzwiedzka K."/>
            <person name="Martijn J."/>
            <person name="Lind A.E."/>
            <person name="van Eijk R."/>
            <person name="Schleper C."/>
            <person name="Guy L."/>
            <person name="Ettema T.J."/>
        </authorList>
    </citation>
    <scope>NUCLEOTIDE SEQUENCE</scope>
</reference>
<gene>
    <name evidence="1" type="ORF">LCGC14_1973950</name>
</gene>
<name>A0A0F9I816_9ZZZZ</name>
<comment type="caution">
    <text evidence="1">The sequence shown here is derived from an EMBL/GenBank/DDBJ whole genome shotgun (WGS) entry which is preliminary data.</text>
</comment>
<sequence>MKINEKEIKKLLERIITCDYHGKKDKQEILRKLIKRKYRKLL</sequence>
<proteinExistence type="predicted"/>